<organism evidence="9 10">
    <name type="scientific">Thyridium curvatum</name>
    <dbReference type="NCBI Taxonomy" id="1093900"/>
    <lineage>
        <taxon>Eukaryota</taxon>
        <taxon>Fungi</taxon>
        <taxon>Dikarya</taxon>
        <taxon>Ascomycota</taxon>
        <taxon>Pezizomycotina</taxon>
        <taxon>Sordariomycetes</taxon>
        <taxon>Sordariomycetidae</taxon>
        <taxon>Thyridiales</taxon>
        <taxon>Thyridiaceae</taxon>
        <taxon>Thyridium</taxon>
    </lineage>
</organism>
<feature type="transmembrane region" description="Helical" evidence="7">
    <location>
        <begin position="534"/>
        <end position="556"/>
    </location>
</feature>
<evidence type="ECO:0000256" key="2">
    <source>
        <dbReference type="ARBA" id="ARBA00022448"/>
    </source>
</evidence>
<keyword evidence="2" id="KW-0813">Transport</keyword>
<dbReference type="FunCoup" id="A0A507AY32">
    <property type="interactions" value="58"/>
</dbReference>
<dbReference type="OrthoDB" id="4584170at2759"/>
<dbReference type="InterPro" id="IPR020846">
    <property type="entry name" value="MFS_dom"/>
</dbReference>
<feature type="transmembrane region" description="Helical" evidence="7">
    <location>
        <begin position="223"/>
        <end position="243"/>
    </location>
</feature>
<dbReference type="PANTHER" id="PTHR23501">
    <property type="entry name" value="MAJOR FACILITATOR SUPERFAMILY"/>
    <property type="match status" value="1"/>
</dbReference>
<feature type="transmembrane region" description="Helical" evidence="7">
    <location>
        <begin position="134"/>
        <end position="154"/>
    </location>
</feature>
<keyword evidence="5 7" id="KW-0472">Membrane</keyword>
<feature type="transmembrane region" description="Helical" evidence="7">
    <location>
        <begin position="70"/>
        <end position="93"/>
    </location>
</feature>
<dbReference type="GeneID" id="41968619"/>
<reference evidence="9 10" key="1">
    <citation type="submission" date="2019-06" db="EMBL/GenBank/DDBJ databases">
        <title>Draft genome sequence of the filamentous fungus Phialemoniopsis curvata isolated from diesel fuel.</title>
        <authorList>
            <person name="Varaljay V.A."/>
            <person name="Lyon W.J."/>
            <person name="Crouch A.L."/>
            <person name="Drake C.E."/>
            <person name="Hollomon J.M."/>
            <person name="Nadeau L.J."/>
            <person name="Nunn H.S."/>
            <person name="Stevenson B.S."/>
            <person name="Bojanowski C.L."/>
            <person name="Crookes-Goodson W.J."/>
        </authorList>
    </citation>
    <scope>NUCLEOTIDE SEQUENCE [LARGE SCALE GENOMIC DNA]</scope>
    <source>
        <strain evidence="9 10">D216</strain>
    </source>
</reference>
<feature type="transmembrane region" description="Helical" evidence="7">
    <location>
        <begin position="160"/>
        <end position="184"/>
    </location>
</feature>
<feature type="transmembrane region" description="Helical" evidence="7">
    <location>
        <begin position="295"/>
        <end position="313"/>
    </location>
</feature>
<dbReference type="Proteomes" id="UP000319257">
    <property type="component" value="Unassembled WGS sequence"/>
</dbReference>
<feature type="transmembrane region" description="Helical" evidence="7">
    <location>
        <begin position="462"/>
        <end position="484"/>
    </location>
</feature>
<evidence type="ECO:0000256" key="6">
    <source>
        <dbReference type="SAM" id="MobiDB-lite"/>
    </source>
</evidence>
<feature type="transmembrane region" description="Helical" evidence="7">
    <location>
        <begin position="264"/>
        <end position="283"/>
    </location>
</feature>
<evidence type="ECO:0000256" key="1">
    <source>
        <dbReference type="ARBA" id="ARBA00004141"/>
    </source>
</evidence>
<dbReference type="GO" id="GO:0022857">
    <property type="term" value="F:transmembrane transporter activity"/>
    <property type="evidence" value="ECO:0007669"/>
    <property type="project" value="InterPro"/>
</dbReference>
<sequence>MATRSISQPADMGTDPPSNSMTSVNSRSVAEPEGNAGAIDKKRQTDDGAEKAAAEEEPVNYPTGFRLTCIILALVLGIFLASLDMTIVATAIPKITDEFQGLDKASWYGAAFFMANGGFQSSWGKAYRYFPLKFTFLTSVFVFELGSLICAVAQDSATLIVGRAINGLGAAGLGTGAYTIIAFIAPPAKRAMYTGFVGMSFGVACVAGPLIGGVFAHEVSWRWCFWINLPIGGLAALIILFFFQTPISAKPVSATWRERLLQMDPLGIALVMGSIVCFMLALQQGGQTYPWRSRHIVGLLVGFAALAALFGLWEWRQGERSMIVPRLFGKRPVFVSCLTAMILLGGYYLIIYQLPVYFQSVGNASPTMSGVYNLPLIVATTISMISSGAAISSSGGTLTPYLQSCGAMVATVAAGLLYTLDTDSDTGRWVGFQLLGGIGWGIAFQIPIIATQATVSETPEDVGPATAMVLFFQCIGGAVFVTAAQTAFVNKLTQTLASTLPAVDPAKVVTTGATEIRSVFPAGQVPVIVSSYMAGIKVAIAIAIAGAGLGFLITLFTRWEKPKLSEGHKESMIVAAG</sequence>
<dbReference type="CDD" id="cd17502">
    <property type="entry name" value="MFS_Azr1_MDR_like"/>
    <property type="match status" value="1"/>
</dbReference>
<evidence type="ECO:0000256" key="3">
    <source>
        <dbReference type="ARBA" id="ARBA00022692"/>
    </source>
</evidence>
<dbReference type="GO" id="GO:0005886">
    <property type="term" value="C:plasma membrane"/>
    <property type="evidence" value="ECO:0007669"/>
    <property type="project" value="TreeGrafter"/>
</dbReference>
<dbReference type="FunFam" id="1.20.1720.10:FF:000012">
    <property type="entry name" value="MFS toxin efflux pump (AflT)"/>
    <property type="match status" value="1"/>
</dbReference>
<keyword evidence="4 7" id="KW-1133">Transmembrane helix</keyword>
<dbReference type="AlphaFoldDB" id="A0A507AY32"/>
<feature type="transmembrane region" description="Helical" evidence="7">
    <location>
        <begin position="333"/>
        <end position="351"/>
    </location>
</feature>
<dbReference type="PANTHER" id="PTHR23501:SF177">
    <property type="entry name" value="MAJOR FACILITATOR SUPERFAMILY (MFS) PROFILE DOMAIN-CONTAINING PROTEIN-RELATED"/>
    <property type="match status" value="1"/>
</dbReference>
<feature type="transmembrane region" description="Helical" evidence="7">
    <location>
        <begin position="196"/>
        <end position="217"/>
    </location>
</feature>
<feature type="compositionally biased region" description="Basic and acidic residues" evidence="6">
    <location>
        <begin position="39"/>
        <end position="54"/>
    </location>
</feature>
<feature type="region of interest" description="Disordered" evidence="6">
    <location>
        <begin position="1"/>
        <end position="55"/>
    </location>
</feature>
<evidence type="ECO:0000256" key="4">
    <source>
        <dbReference type="ARBA" id="ARBA00022989"/>
    </source>
</evidence>
<dbReference type="InParanoid" id="A0A507AY32"/>
<dbReference type="RefSeq" id="XP_030993065.1">
    <property type="nucleotide sequence ID" value="XM_031134524.1"/>
</dbReference>
<dbReference type="Gene3D" id="1.20.1250.20">
    <property type="entry name" value="MFS general substrate transporter like domains"/>
    <property type="match status" value="1"/>
</dbReference>
<keyword evidence="10" id="KW-1185">Reference proteome</keyword>
<evidence type="ECO:0000259" key="8">
    <source>
        <dbReference type="PROSITE" id="PS50850"/>
    </source>
</evidence>
<feature type="transmembrane region" description="Helical" evidence="7">
    <location>
        <begin position="430"/>
        <end position="450"/>
    </location>
</feature>
<dbReference type="InterPro" id="IPR011701">
    <property type="entry name" value="MFS"/>
</dbReference>
<dbReference type="EMBL" id="SKBQ01000004">
    <property type="protein sequence ID" value="TPX11354.1"/>
    <property type="molecule type" value="Genomic_DNA"/>
</dbReference>
<comment type="caution">
    <text evidence="9">The sequence shown here is derived from an EMBL/GenBank/DDBJ whole genome shotgun (WGS) entry which is preliminary data.</text>
</comment>
<protein>
    <recommendedName>
        <fullName evidence="8">Major facilitator superfamily (MFS) profile domain-containing protein</fullName>
    </recommendedName>
</protein>
<feature type="transmembrane region" description="Helical" evidence="7">
    <location>
        <begin position="371"/>
        <end position="391"/>
    </location>
</feature>
<name>A0A507AY32_9PEZI</name>
<accession>A0A507AY32</accession>
<feature type="compositionally biased region" description="Polar residues" evidence="6">
    <location>
        <begin position="16"/>
        <end position="28"/>
    </location>
</feature>
<dbReference type="PROSITE" id="PS50850">
    <property type="entry name" value="MFS"/>
    <property type="match status" value="1"/>
</dbReference>
<proteinExistence type="predicted"/>
<comment type="subcellular location">
    <subcellularLocation>
        <location evidence="1">Membrane</location>
        <topology evidence="1">Multi-pass membrane protein</topology>
    </subcellularLocation>
</comment>
<keyword evidence="3 7" id="KW-0812">Transmembrane</keyword>
<dbReference type="InterPro" id="IPR036259">
    <property type="entry name" value="MFS_trans_sf"/>
</dbReference>
<evidence type="ECO:0000256" key="5">
    <source>
        <dbReference type="ARBA" id="ARBA00023136"/>
    </source>
</evidence>
<dbReference type="SUPFAM" id="SSF103473">
    <property type="entry name" value="MFS general substrate transporter"/>
    <property type="match status" value="2"/>
</dbReference>
<feature type="transmembrane region" description="Helical" evidence="7">
    <location>
        <begin position="398"/>
        <end position="418"/>
    </location>
</feature>
<evidence type="ECO:0000256" key="7">
    <source>
        <dbReference type="SAM" id="Phobius"/>
    </source>
</evidence>
<evidence type="ECO:0000313" key="9">
    <source>
        <dbReference type="EMBL" id="TPX11354.1"/>
    </source>
</evidence>
<evidence type="ECO:0000313" key="10">
    <source>
        <dbReference type="Proteomes" id="UP000319257"/>
    </source>
</evidence>
<dbReference type="Gene3D" id="1.20.1720.10">
    <property type="entry name" value="Multidrug resistance protein D"/>
    <property type="match status" value="1"/>
</dbReference>
<gene>
    <name evidence="9" type="ORF">E0L32_001172</name>
</gene>
<feature type="domain" description="Major facilitator superfamily (MFS) profile" evidence="8">
    <location>
        <begin position="70"/>
        <end position="562"/>
    </location>
</feature>
<dbReference type="Pfam" id="PF07690">
    <property type="entry name" value="MFS_1"/>
    <property type="match status" value="1"/>
</dbReference>